<reference evidence="13 14" key="1">
    <citation type="journal article" date="2015" name="Genome Biol. Evol.">
        <title>Comparative Genomics of a Bacterivorous Green Alga Reveals Evolutionary Causalities and Consequences of Phago-Mixotrophic Mode of Nutrition.</title>
        <authorList>
            <person name="Burns J.A."/>
            <person name="Paasch A."/>
            <person name="Narechania A."/>
            <person name="Kim E."/>
        </authorList>
    </citation>
    <scope>NUCLEOTIDE SEQUENCE [LARGE SCALE GENOMIC DNA]</scope>
    <source>
        <strain evidence="13 14">PLY_AMNH</strain>
    </source>
</reference>
<evidence type="ECO:0000256" key="9">
    <source>
        <dbReference type="ARBA" id="ARBA00039086"/>
    </source>
</evidence>
<evidence type="ECO:0000256" key="1">
    <source>
        <dbReference type="ARBA" id="ARBA00004613"/>
    </source>
</evidence>
<evidence type="ECO:0000256" key="7">
    <source>
        <dbReference type="ARBA" id="ARBA00036823"/>
    </source>
</evidence>
<evidence type="ECO:0000313" key="14">
    <source>
        <dbReference type="Proteomes" id="UP001190700"/>
    </source>
</evidence>
<dbReference type="PANTHER" id="PTHR11954:SF6">
    <property type="entry name" value="MACROPHAGE MIGRATION INHIBITORY FACTOR"/>
    <property type="match status" value="1"/>
</dbReference>
<keyword evidence="4" id="KW-0964">Secreted</keyword>
<evidence type="ECO:0000256" key="6">
    <source>
        <dbReference type="ARBA" id="ARBA00036735"/>
    </source>
</evidence>
<keyword evidence="14" id="KW-1185">Reference proteome</keyword>
<evidence type="ECO:0000256" key="12">
    <source>
        <dbReference type="ARBA" id="ARBA00042730"/>
    </source>
</evidence>
<protein>
    <recommendedName>
        <fullName evidence="12">L-dopachrome isomerase</fullName>
        <ecNumber evidence="9">5.3.2.1</ecNumber>
        <ecNumber evidence="8">5.3.3.12</ecNumber>
    </recommendedName>
    <alternativeName>
        <fullName evidence="10">L-dopachrome tautomerase</fullName>
    </alternativeName>
    <alternativeName>
        <fullName evidence="11">Phenylpyruvate tautomerase</fullName>
    </alternativeName>
</protein>
<dbReference type="Proteomes" id="UP001190700">
    <property type="component" value="Unassembled WGS sequence"/>
</dbReference>
<dbReference type="EMBL" id="LGRX02002099">
    <property type="protein sequence ID" value="KAK3284890.1"/>
    <property type="molecule type" value="Genomic_DNA"/>
</dbReference>
<evidence type="ECO:0000256" key="3">
    <source>
        <dbReference type="ARBA" id="ARBA00022514"/>
    </source>
</evidence>
<dbReference type="GO" id="GO:0005615">
    <property type="term" value="C:extracellular space"/>
    <property type="evidence" value="ECO:0007669"/>
    <property type="project" value="UniProtKB-KW"/>
</dbReference>
<evidence type="ECO:0000256" key="5">
    <source>
        <dbReference type="ARBA" id="ARBA00023235"/>
    </source>
</evidence>
<keyword evidence="3" id="KW-0202">Cytokine</keyword>
<evidence type="ECO:0000256" key="10">
    <source>
        <dbReference type="ARBA" id="ARBA00041631"/>
    </source>
</evidence>
<comment type="subcellular location">
    <subcellularLocation>
        <location evidence="1">Secreted</location>
    </subcellularLocation>
</comment>
<dbReference type="GO" id="GO:0004167">
    <property type="term" value="F:dopachrome isomerase activity"/>
    <property type="evidence" value="ECO:0007669"/>
    <property type="project" value="UniProtKB-EC"/>
</dbReference>
<evidence type="ECO:0000256" key="11">
    <source>
        <dbReference type="ARBA" id="ARBA00041912"/>
    </source>
</evidence>
<sequence>MPTVTVASNLTVLKPDLENLVQQMTDVLAKQAKVPREYVHIHVQHGQFMSFGADTSAPLCQVSVLTVTEQLDYATKNQIAKDLQPILESAFTGLQPQRTQVIFPSIPLENIAIGAALLAPDPKSS</sequence>
<evidence type="ECO:0000256" key="8">
    <source>
        <dbReference type="ARBA" id="ARBA00038932"/>
    </source>
</evidence>
<keyword evidence="5" id="KW-0413">Isomerase</keyword>
<dbReference type="GO" id="GO:0050178">
    <property type="term" value="F:phenylpyruvate tautomerase activity"/>
    <property type="evidence" value="ECO:0007669"/>
    <property type="project" value="UniProtKB-EC"/>
</dbReference>
<dbReference type="EC" id="5.3.3.12" evidence="8"/>
<comment type="catalytic activity">
    <reaction evidence="6">
        <text>3-phenylpyruvate = enol-phenylpyruvate</text>
        <dbReference type="Rhea" id="RHEA:17097"/>
        <dbReference type="ChEBI" id="CHEBI:16815"/>
        <dbReference type="ChEBI" id="CHEBI:18005"/>
        <dbReference type="EC" id="5.3.2.1"/>
    </reaction>
</comment>
<dbReference type="PANTHER" id="PTHR11954">
    <property type="entry name" value="D-DOPACHROME DECARBOXYLASE"/>
    <property type="match status" value="1"/>
</dbReference>
<name>A0AAE0GUX6_9CHLO</name>
<dbReference type="AlphaFoldDB" id="A0AAE0GUX6"/>
<organism evidence="13 14">
    <name type="scientific">Cymbomonas tetramitiformis</name>
    <dbReference type="NCBI Taxonomy" id="36881"/>
    <lineage>
        <taxon>Eukaryota</taxon>
        <taxon>Viridiplantae</taxon>
        <taxon>Chlorophyta</taxon>
        <taxon>Pyramimonadophyceae</taxon>
        <taxon>Pyramimonadales</taxon>
        <taxon>Pyramimonadaceae</taxon>
        <taxon>Cymbomonas</taxon>
    </lineage>
</organism>
<evidence type="ECO:0000256" key="2">
    <source>
        <dbReference type="ARBA" id="ARBA00005851"/>
    </source>
</evidence>
<dbReference type="InterPro" id="IPR001398">
    <property type="entry name" value="Macrophage_inhib_fac"/>
</dbReference>
<comment type="caution">
    <text evidence="13">The sequence shown here is derived from an EMBL/GenBank/DDBJ whole genome shotgun (WGS) entry which is preliminary data.</text>
</comment>
<dbReference type="SUPFAM" id="SSF55331">
    <property type="entry name" value="Tautomerase/MIF"/>
    <property type="match status" value="1"/>
</dbReference>
<dbReference type="EC" id="5.3.2.1" evidence="9"/>
<evidence type="ECO:0000313" key="13">
    <source>
        <dbReference type="EMBL" id="KAK3284890.1"/>
    </source>
</evidence>
<dbReference type="GO" id="GO:0005125">
    <property type="term" value="F:cytokine activity"/>
    <property type="evidence" value="ECO:0007669"/>
    <property type="project" value="UniProtKB-KW"/>
</dbReference>
<gene>
    <name evidence="13" type="ORF">CYMTET_7482</name>
</gene>
<dbReference type="Gene3D" id="3.30.429.10">
    <property type="entry name" value="Macrophage Migration Inhibitory Factor"/>
    <property type="match status" value="1"/>
</dbReference>
<proteinExistence type="inferred from homology"/>
<comment type="catalytic activity">
    <reaction evidence="7">
        <text>L-dopachrome = 5,6-dihydroxyindole-2-carboxylate</text>
        <dbReference type="Rhea" id="RHEA:13041"/>
        <dbReference type="ChEBI" id="CHEBI:16875"/>
        <dbReference type="ChEBI" id="CHEBI:57509"/>
        <dbReference type="EC" id="5.3.3.12"/>
    </reaction>
</comment>
<comment type="similarity">
    <text evidence="2">Belongs to the MIF family.</text>
</comment>
<dbReference type="InterPro" id="IPR014347">
    <property type="entry name" value="Tautomerase/MIF_sf"/>
</dbReference>
<accession>A0AAE0GUX6</accession>
<dbReference type="Pfam" id="PF01187">
    <property type="entry name" value="MIF"/>
    <property type="match status" value="1"/>
</dbReference>
<evidence type="ECO:0000256" key="4">
    <source>
        <dbReference type="ARBA" id="ARBA00022525"/>
    </source>
</evidence>